<dbReference type="Pfam" id="PF01694">
    <property type="entry name" value="Rhomboid"/>
    <property type="match status" value="1"/>
</dbReference>
<comment type="caution">
    <text evidence="9">The sequence shown here is derived from an EMBL/GenBank/DDBJ whole genome shotgun (WGS) entry which is preliminary data.</text>
</comment>
<evidence type="ECO:0000256" key="1">
    <source>
        <dbReference type="ARBA" id="ARBA00004141"/>
    </source>
</evidence>
<dbReference type="EMBL" id="JAKKPZ010000914">
    <property type="protein sequence ID" value="KAI1691518.1"/>
    <property type="molecule type" value="Genomic_DNA"/>
</dbReference>
<dbReference type="AlphaFoldDB" id="A0AAD4QR74"/>
<sequence>MTLLLILVNMIVFWGPPAQRGEGAGARRSLLREERAAPAGAAGIRRMAREDRPQARQGRAPHAAAREAYPQLLEGLQNDRKFLQKLRADEALDLDHQRLPARQHRPPAGQHAVPVPLRLLGGAGAGARHLPGVLPAGRGRRVGAAGWAYAGGTYGLGASGAVSALMGMLRGDVPPAAHRFFYQLFFYFNYVTAPALLLLPAWIANELMQHWLGGQGIAYMAHLGGLLTGAALMCGAMLLGRVKTPETVKSEMVRDDDRFDEHVPRPAGSARR</sequence>
<gene>
    <name evidence="9" type="ORF">DdX_21830</name>
</gene>
<feature type="chain" id="PRO_5042142474" evidence="7">
    <location>
        <begin position="21"/>
        <end position="272"/>
    </location>
</feature>
<feature type="signal peptide" evidence="7">
    <location>
        <begin position="1"/>
        <end position="20"/>
    </location>
</feature>
<keyword evidence="7" id="KW-0732">Signal</keyword>
<protein>
    <submittedName>
        <fullName evidence="9">Rhomboid family domain-containing protein</fullName>
    </submittedName>
</protein>
<feature type="transmembrane region" description="Helical" evidence="6">
    <location>
        <begin position="216"/>
        <end position="239"/>
    </location>
</feature>
<evidence type="ECO:0000256" key="3">
    <source>
        <dbReference type="ARBA" id="ARBA00022989"/>
    </source>
</evidence>
<evidence type="ECO:0000256" key="5">
    <source>
        <dbReference type="SAM" id="MobiDB-lite"/>
    </source>
</evidence>
<evidence type="ECO:0000256" key="6">
    <source>
        <dbReference type="SAM" id="Phobius"/>
    </source>
</evidence>
<feature type="transmembrane region" description="Helical" evidence="6">
    <location>
        <begin position="147"/>
        <end position="169"/>
    </location>
</feature>
<evidence type="ECO:0000256" key="7">
    <source>
        <dbReference type="SAM" id="SignalP"/>
    </source>
</evidence>
<reference evidence="9" key="1">
    <citation type="submission" date="2022-01" db="EMBL/GenBank/DDBJ databases">
        <title>Genome Sequence Resource for Two Populations of Ditylenchus destructor, the Migratory Endoparasitic Phytonematode.</title>
        <authorList>
            <person name="Zhang H."/>
            <person name="Lin R."/>
            <person name="Xie B."/>
        </authorList>
    </citation>
    <scope>NUCLEOTIDE SEQUENCE</scope>
    <source>
        <strain evidence="9">BazhouSP</strain>
    </source>
</reference>
<keyword evidence="10" id="KW-1185">Reference proteome</keyword>
<comment type="subcellular location">
    <subcellularLocation>
        <location evidence="1">Membrane</location>
        <topology evidence="1">Multi-pass membrane protein</topology>
    </subcellularLocation>
</comment>
<organism evidence="9 10">
    <name type="scientific">Ditylenchus destructor</name>
    <dbReference type="NCBI Taxonomy" id="166010"/>
    <lineage>
        <taxon>Eukaryota</taxon>
        <taxon>Metazoa</taxon>
        <taxon>Ecdysozoa</taxon>
        <taxon>Nematoda</taxon>
        <taxon>Chromadorea</taxon>
        <taxon>Rhabditida</taxon>
        <taxon>Tylenchina</taxon>
        <taxon>Tylenchomorpha</taxon>
        <taxon>Sphaerularioidea</taxon>
        <taxon>Anguinidae</taxon>
        <taxon>Anguininae</taxon>
        <taxon>Ditylenchus</taxon>
    </lineage>
</organism>
<name>A0AAD4QR74_9BILA</name>
<evidence type="ECO:0000259" key="8">
    <source>
        <dbReference type="Pfam" id="PF01694"/>
    </source>
</evidence>
<feature type="region of interest" description="Disordered" evidence="5">
    <location>
        <begin position="253"/>
        <end position="272"/>
    </location>
</feature>
<dbReference type="InterPro" id="IPR035952">
    <property type="entry name" value="Rhomboid-like_sf"/>
</dbReference>
<evidence type="ECO:0000256" key="4">
    <source>
        <dbReference type="ARBA" id="ARBA00023136"/>
    </source>
</evidence>
<dbReference type="SUPFAM" id="SSF144091">
    <property type="entry name" value="Rhomboid-like"/>
    <property type="match status" value="1"/>
</dbReference>
<feature type="transmembrane region" description="Helical" evidence="6">
    <location>
        <begin position="181"/>
        <end position="204"/>
    </location>
</feature>
<keyword evidence="4 6" id="KW-0472">Membrane</keyword>
<evidence type="ECO:0000313" key="9">
    <source>
        <dbReference type="EMBL" id="KAI1691518.1"/>
    </source>
</evidence>
<feature type="domain" description="Peptidase S54 rhomboid" evidence="8">
    <location>
        <begin position="150"/>
        <end position="233"/>
    </location>
</feature>
<evidence type="ECO:0000313" key="10">
    <source>
        <dbReference type="Proteomes" id="UP001201812"/>
    </source>
</evidence>
<dbReference type="GO" id="GO:0016020">
    <property type="term" value="C:membrane"/>
    <property type="evidence" value="ECO:0007669"/>
    <property type="project" value="UniProtKB-SubCell"/>
</dbReference>
<proteinExistence type="predicted"/>
<dbReference type="Gene3D" id="1.20.1540.10">
    <property type="entry name" value="Rhomboid-like"/>
    <property type="match status" value="1"/>
</dbReference>
<dbReference type="Proteomes" id="UP001201812">
    <property type="component" value="Unassembled WGS sequence"/>
</dbReference>
<dbReference type="InterPro" id="IPR022764">
    <property type="entry name" value="Peptidase_S54_rhomboid_dom"/>
</dbReference>
<keyword evidence="3 6" id="KW-1133">Transmembrane helix</keyword>
<keyword evidence="2 6" id="KW-0812">Transmembrane</keyword>
<dbReference type="GO" id="GO:0004252">
    <property type="term" value="F:serine-type endopeptidase activity"/>
    <property type="evidence" value="ECO:0007669"/>
    <property type="project" value="InterPro"/>
</dbReference>
<accession>A0AAD4QR74</accession>
<evidence type="ECO:0000256" key="2">
    <source>
        <dbReference type="ARBA" id="ARBA00022692"/>
    </source>
</evidence>
<feature type="compositionally biased region" description="Basic and acidic residues" evidence="5">
    <location>
        <begin position="253"/>
        <end position="264"/>
    </location>
</feature>